<sequence length="498" mass="57157">MRIQQFLEHHGLSQNPFSQEDAQSDPLFKRFCAQATFHPAWDKICGNPGEPSTAVVFGEKGSGKTALRLQVVDQISEHNVGNPNDRVFVVEYDDFNPFLDNFRQHVAPHSSRPERALNQWKLWDHMDAILSLATTRLVDDVLEENHTSKPGAFEIHADRLASLSRSQKRDLLLLAAFFDKARSTHPATRWNALRRKLRFANFVSWWELGLGALATLVLFGVLAQNGSLNQMGRPWPWLVLLVAWGPWLIKQTKLLWLAWRVCRQVRVLNHPLIALKQVLAGFESKDLVAQPVPAKDRSDDRYEFLSKLQSVLRTLGFTGMVVIVDRVDEPHLINGNAERMRDLMWPMFDNKFLKHSGLGFKLLLPVEISHFLSRENPEFYERSRLDKQNMIRSLEWTGESLYDLANDRIKACTNGSTNPPKLLDWFDSSVTEAELVSTLSQMRVPRHLFKFLHQLLVEHCNRFTDGNPQWKIDRSTLHAALAVYRQNLKAYDLGMGPG</sequence>
<dbReference type="EMBL" id="LYDR01000093">
    <property type="protein sequence ID" value="ODA31030.1"/>
    <property type="molecule type" value="Genomic_DNA"/>
</dbReference>
<protein>
    <submittedName>
        <fullName evidence="2">Uncharacterized protein</fullName>
    </submittedName>
</protein>
<evidence type="ECO:0000313" key="2">
    <source>
        <dbReference type="EMBL" id="ODA31030.1"/>
    </source>
</evidence>
<evidence type="ECO:0000313" key="3">
    <source>
        <dbReference type="Proteomes" id="UP000094828"/>
    </source>
</evidence>
<evidence type="ECO:0000256" key="1">
    <source>
        <dbReference type="SAM" id="Phobius"/>
    </source>
</evidence>
<keyword evidence="1" id="KW-0812">Transmembrane</keyword>
<dbReference type="RefSeq" id="WP_068847961.1">
    <property type="nucleotide sequence ID" value="NZ_LYDR01000093.1"/>
</dbReference>
<organism evidence="2 3">
    <name type="scientific">Planctopirus hydrillae</name>
    <dbReference type="NCBI Taxonomy" id="1841610"/>
    <lineage>
        <taxon>Bacteria</taxon>
        <taxon>Pseudomonadati</taxon>
        <taxon>Planctomycetota</taxon>
        <taxon>Planctomycetia</taxon>
        <taxon>Planctomycetales</taxon>
        <taxon>Planctomycetaceae</taxon>
        <taxon>Planctopirus</taxon>
    </lineage>
</organism>
<accession>A0A1C3ECU3</accession>
<dbReference type="OrthoDB" id="208020at2"/>
<proteinExistence type="predicted"/>
<keyword evidence="1" id="KW-0472">Membrane</keyword>
<dbReference type="STRING" id="1841610.A6X21_22820"/>
<feature type="transmembrane region" description="Helical" evidence="1">
    <location>
        <begin position="199"/>
        <end position="223"/>
    </location>
</feature>
<gene>
    <name evidence="2" type="ORF">A6X21_22820</name>
</gene>
<comment type="caution">
    <text evidence="2">The sequence shown here is derived from an EMBL/GenBank/DDBJ whole genome shotgun (WGS) entry which is preliminary data.</text>
</comment>
<keyword evidence="3" id="KW-1185">Reference proteome</keyword>
<keyword evidence="1" id="KW-1133">Transmembrane helix</keyword>
<reference evidence="2 3" key="1">
    <citation type="submission" date="2016-05" db="EMBL/GenBank/DDBJ databases">
        <title>Genomic and physiological characterization of Planctopirus sp. isolated from fresh water lake.</title>
        <authorList>
            <person name="Subhash Y."/>
            <person name="Ramana C."/>
        </authorList>
    </citation>
    <scope>NUCLEOTIDE SEQUENCE [LARGE SCALE GENOMIC DNA]</scope>
    <source>
        <strain evidence="2 3">JC280</strain>
    </source>
</reference>
<dbReference type="Proteomes" id="UP000094828">
    <property type="component" value="Unassembled WGS sequence"/>
</dbReference>
<name>A0A1C3ECU3_9PLAN</name>
<dbReference type="AlphaFoldDB" id="A0A1C3ECU3"/>